<dbReference type="EMBL" id="UYYB01000961">
    <property type="protein sequence ID" value="VDM65562.1"/>
    <property type="molecule type" value="Genomic_DNA"/>
</dbReference>
<accession>A0A3P7KCA9</accession>
<evidence type="ECO:0000256" key="1">
    <source>
        <dbReference type="SAM" id="SignalP"/>
    </source>
</evidence>
<sequence length="71" mass="8268">MALHLVTAFLFSQILYVCSFNTLNRYHERLTREDPENSFHPLNQAQFMDDDLQFPDESSGESIRFMVAPVS</sequence>
<evidence type="ECO:0000313" key="3">
    <source>
        <dbReference type="Proteomes" id="UP000270094"/>
    </source>
</evidence>
<protein>
    <submittedName>
        <fullName evidence="2">Uncharacterized protein</fullName>
    </submittedName>
</protein>
<keyword evidence="1" id="KW-0732">Signal</keyword>
<keyword evidence="3" id="KW-1185">Reference proteome</keyword>
<dbReference type="Proteomes" id="UP000270094">
    <property type="component" value="Unassembled WGS sequence"/>
</dbReference>
<dbReference type="AlphaFoldDB" id="A0A3P7KCA9"/>
<feature type="signal peptide" evidence="1">
    <location>
        <begin position="1"/>
        <end position="19"/>
    </location>
</feature>
<reference evidence="2 3" key="1">
    <citation type="submission" date="2018-11" db="EMBL/GenBank/DDBJ databases">
        <authorList>
            <consortium name="Pathogen Informatics"/>
        </authorList>
    </citation>
    <scope>NUCLEOTIDE SEQUENCE [LARGE SCALE GENOMIC DNA]</scope>
</reference>
<gene>
    <name evidence="2" type="ORF">SVUK_LOCUS560</name>
</gene>
<feature type="chain" id="PRO_5018180038" evidence="1">
    <location>
        <begin position="20"/>
        <end position="71"/>
    </location>
</feature>
<name>A0A3P7KCA9_STRVU</name>
<dbReference type="OrthoDB" id="5840965at2759"/>
<evidence type="ECO:0000313" key="2">
    <source>
        <dbReference type="EMBL" id="VDM65562.1"/>
    </source>
</evidence>
<organism evidence="2 3">
    <name type="scientific">Strongylus vulgaris</name>
    <name type="common">Blood worm</name>
    <dbReference type="NCBI Taxonomy" id="40348"/>
    <lineage>
        <taxon>Eukaryota</taxon>
        <taxon>Metazoa</taxon>
        <taxon>Ecdysozoa</taxon>
        <taxon>Nematoda</taxon>
        <taxon>Chromadorea</taxon>
        <taxon>Rhabditida</taxon>
        <taxon>Rhabditina</taxon>
        <taxon>Rhabditomorpha</taxon>
        <taxon>Strongyloidea</taxon>
        <taxon>Strongylidae</taxon>
        <taxon>Strongylus</taxon>
    </lineage>
</organism>
<proteinExistence type="predicted"/>